<gene>
    <name evidence="4" type="primary">ATG16</name>
    <name evidence="4" type="ORF">CAAN4_H22166</name>
</gene>
<dbReference type="Pfam" id="PF08614">
    <property type="entry name" value="ATG16"/>
    <property type="match status" value="1"/>
</dbReference>
<evidence type="ECO:0000259" key="3">
    <source>
        <dbReference type="Pfam" id="PF08614"/>
    </source>
</evidence>
<evidence type="ECO:0000313" key="4">
    <source>
        <dbReference type="EMBL" id="CAK7922057.1"/>
    </source>
</evidence>
<proteinExistence type="inferred from homology"/>
<dbReference type="CDD" id="cd22887">
    <property type="entry name" value="Atg16_CCD"/>
    <property type="match status" value="1"/>
</dbReference>
<keyword evidence="2" id="KW-0175">Coiled coil</keyword>
<name>A0ABP0ELN5_9ASCO</name>
<accession>A0ABP0ELN5</accession>
<reference evidence="4 5" key="1">
    <citation type="submission" date="2024-01" db="EMBL/GenBank/DDBJ databases">
        <authorList>
            <consortium name="Genoscope - CEA"/>
            <person name="William W."/>
        </authorList>
    </citation>
    <scope>NUCLEOTIDE SEQUENCE [LARGE SCALE GENOMIC DNA]</scope>
    <source>
        <strain evidence="4 5">29B2s-10</strain>
    </source>
</reference>
<dbReference type="EMBL" id="OZ004260">
    <property type="protein sequence ID" value="CAK7922057.1"/>
    <property type="molecule type" value="Genomic_DNA"/>
</dbReference>
<dbReference type="Gene3D" id="1.20.5.170">
    <property type="match status" value="1"/>
</dbReference>
<feature type="domain" description="Autophagy-related protein 16" evidence="3">
    <location>
        <begin position="42"/>
        <end position="170"/>
    </location>
</feature>
<evidence type="ECO:0000256" key="1">
    <source>
        <dbReference type="ARBA" id="ARBA00005331"/>
    </source>
</evidence>
<sequence length="181" mass="21118">MSWEEEILGKLSLRDQYEQKDSEFIGALTELRNRLILSETIKQDNNKNNEQSISKLMSENLQLKQENSSLISNVNQLGHSNDSYQLKLKELELINSKQNKSLESLKNKINDMKQELQEKNKTIEIINDEILSGSIQNNVLQRKIEELSKENDGLIQRWIEKVKKDAETMNEVNEMLAKEKQ</sequence>
<organism evidence="4 5">
    <name type="scientific">[Candida] anglica</name>
    <dbReference type="NCBI Taxonomy" id="148631"/>
    <lineage>
        <taxon>Eukaryota</taxon>
        <taxon>Fungi</taxon>
        <taxon>Dikarya</taxon>
        <taxon>Ascomycota</taxon>
        <taxon>Saccharomycotina</taxon>
        <taxon>Pichiomycetes</taxon>
        <taxon>Debaryomycetaceae</taxon>
        <taxon>Kurtzmaniella</taxon>
    </lineage>
</organism>
<comment type="similarity">
    <text evidence="1">Belongs to the ATG16 family.</text>
</comment>
<keyword evidence="5" id="KW-1185">Reference proteome</keyword>
<feature type="coiled-coil region" evidence="2">
    <location>
        <begin position="46"/>
        <end position="179"/>
    </location>
</feature>
<protein>
    <submittedName>
        <fullName evidence="4">Autophagy protein 16</fullName>
    </submittedName>
</protein>
<evidence type="ECO:0000313" key="5">
    <source>
        <dbReference type="Proteomes" id="UP001497600"/>
    </source>
</evidence>
<dbReference type="Proteomes" id="UP001497600">
    <property type="component" value="Chromosome H"/>
</dbReference>
<evidence type="ECO:0000256" key="2">
    <source>
        <dbReference type="SAM" id="Coils"/>
    </source>
</evidence>
<dbReference type="InterPro" id="IPR013923">
    <property type="entry name" value="Autophagy-rel_prot_16_dom"/>
</dbReference>